<reference evidence="4" key="1">
    <citation type="submission" date="2016-06" db="EMBL/GenBank/DDBJ databases">
        <title>Parallel loss of symbiosis genes in relatives of nitrogen-fixing non-legume Parasponia.</title>
        <authorList>
            <person name="Van Velzen R."/>
            <person name="Holmer R."/>
            <person name="Bu F."/>
            <person name="Rutten L."/>
            <person name="Van Zeijl A."/>
            <person name="Liu W."/>
            <person name="Santuari L."/>
            <person name="Cao Q."/>
            <person name="Sharma T."/>
            <person name="Shen D."/>
            <person name="Roswanjaya Y."/>
            <person name="Wardhani T."/>
            <person name="Kalhor M.S."/>
            <person name="Jansen J."/>
            <person name="Van den Hoogen J."/>
            <person name="Gungor B."/>
            <person name="Hartog M."/>
            <person name="Hontelez J."/>
            <person name="Verver J."/>
            <person name="Yang W.-C."/>
            <person name="Schijlen E."/>
            <person name="Repin R."/>
            <person name="Schilthuizen M."/>
            <person name="Schranz E."/>
            <person name="Heidstra R."/>
            <person name="Miyata K."/>
            <person name="Fedorova E."/>
            <person name="Kohlen W."/>
            <person name="Bisseling T."/>
            <person name="Smit S."/>
            <person name="Geurts R."/>
        </authorList>
    </citation>
    <scope>NUCLEOTIDE SEQUENCE [LARGE SCALE GENOMIC DNA]</scope>
    <source>
        <strain evidence="4">cv. WU1-14</strain>
    </source>
</reference>
<dbReference type="Proteomes" id="UP000237105">
    <property type="component" value="Unassembled WGS sequence"/>
</dbReference>
<proteinExistence type="predicted"/>
<feature type="domain" description="AMP-dependent synthetase/ligase" evidence="2">
    <location>
        <begin position="67"/>
        <end position="326"/>
    </location>
</feature>
<dbReference type="EMBL" id="JXTB01000016">
    <property type="protein sequence ID" value="PON76925.1"/>
    <property type="molecule type" value="Genomic_DNA"/>
</dbReference>
<protein>
    <submittedName>
        <fullName evidence="3">Propionate-CoA ligase</fullName>
    </submittedName>
</protein>
<dbReference type="PANTHER" id="PTHR43272:SF4">
    <property type="entry name" value="LONG CHAIN ACYL-COA SYNTHETASE 2"/>
    <property type="match status" value="1"/>
</dbReference>
<dbReference type="GO" id="GO:0005783">
    <property type="term" value="C:endoplasmic reticulum"/>
    <property type="evidence" value="ECO:0007669"/>
    <property type="project" value="TreeGrafter"/>
</dbReference>
<dbReference type="Pfam" id="PF00501">
    <property type="entry name" value="AMP-binding"/>
    <property type="match status" value="1"/>
</dbReference>
<evidence type="ECO:0000313" key="3">
    <source>
        <dbReference type="EMBL" id="PON76925.1"/>
    </source>
</evidence>
<comment type="subcellular location">
    <subcellularLocation>
        <location evidence="1">Cytoplasm</location>
    </subcellularLocation>
</comment>
<dbReference type="GO" id="GO:0004467">
    <property type="term" value="F:long-chain fatty acid-CoA ligase activity"/>
    <property type="evidence" value="ECO:0007669"/>
    <property type="project" value="UniProtKB-ARBA"/>
</dbReference>
<dbReference type="PROSITE" id="PS00455">
    <property type="entry name" value="AMP_BINDING"/>
    <property type="match status" value="1"/>
</dbReference>
<dbReference type="PANTHER" id="PTHR43272">
    <property type="entry name" value="LONG-CHAIN-FATTY-ACID--COA LIGASE"/>
    <property type="match status" value="1"/>
</dbReference>
<gene>
    <name evidence="3" type="ORF">PanWU01x14_032450</name>
</gene>
<dbReference type="InterPro" id="IPR000873">
    <property type="entry name" value="AMP-dep_synth/lig_dom"/>
</dbReference>
<dbReference type="InterPro" id="IPR020845">
    <property type="entry name" value="AMP-binding_CS"/>
</dbReference>
<dbReference type="GO" id="GO:0016020">
    <property type="term" value="C:membrane"/>
    <property type="evidence" value="ECO:0007669"/>
    <property type="project" value="TreeGrafter"/>
</dbReference>
<accession>A0A2P5DUG1</accession>
<evidence type="ECO:0000259" key="2">
    <source>
        <dbReference type="Pfam" id="PF00501"/>
    </source>
</evidence>
<dbReference type="Gene3D" id="3.40.50.12780">
    <property type="entry name" value="N-terminal domain of ligase-like"/>
    <property type="match status" value="1"/>
</dbReference>
<comment type="caution">
    <text evidence="3">The sequence shown here is derived from an EMBL/GenBank/DDBJ whole genome shotgun (WGS) entry which is preliminary data.</text>
</comment>
<dbReference type="SUPFAM" id="SSF56801">
    <property type="entry name" value="Acetyl-CoA synthetase-like"/>
    <property type="match status" value="1"/>
</dbReference>
<dbReference type="InterPro" id="IPR042099">
    <property type="entry name" value="ANL_N_sf"/>
</dbReference>
<dbReference type="AlphaFoldDB" id="A0A2P5DUG1"/>
<keyword evidence="3" id="KW-0436">Ligase</keyword>
<dbReference type="OrthoDB" id="1700726at2759"/>
<keyword evidence="4" id="KW-1185">Reference proteome</keyword>
<organism evidence="3 4">
    <name type="scientific">Parasponia andersonii</name>
    <name type="common">Sponia andersonii</name>
    <dbReference type="NCBI Taxonomy" id="3476"/>
    <lineage>
        <taxon>Eukaryota</taxon>
        <taxon>Viridiplantae</taxon>
        <taxon>Streptophyta</taxon>
        <taxon>Embryophyta</taxon>
        <taxon>Tracheophyta</taxon>
        <taxon>Spermatophyta</taxon>
        <taxon>Magnoliopsida</taxon>
        <taxon>eudicotyledons</taxon>
        <taxon>Gunneridae</taxon>
        <taxon>Pentapetalae</taxon>
        <taxon>rosids</taxon>
        <taxon>fabids</taxon>
        <taxon>Rosales</taxon>
        <taxon>Cannabaceae</taxon>
        <taxon>Parasponia</taxon>
    </lineage>
</organism>
<evidence type="ECO:0000256" key="1">
    <source>
        <dbReference type="ARBA" id="ARBA00004496"/>
    </source>
</evidence>
<sequence length="331" mass="37354">MSYTVKVEEARPATEQKPSAGPVYRSIYARDGLLELPEGLQSPWEFFSGSVKKNPKNPMLGRRQITDLKVGPYLWLTYQEVHDEAIRMASAIRSRGVNPGDRCGIYGSNCPQWIIAMQACHSHAITYVPFYDTLGPNAVEFIINHGEVSIAFVQENKIPSILSCLPKCSTHLKTIISFAKVSSTQKKEAEELGVSCFSWEEFSQLGNLSGELPEKQRTDICTLMYTSGTTGEPKGVILTNEAIMAEVLSMEHMLDLTDKVFTEEDVYFSYLPLAHVYDQIMENYCIYKGSSVGFWRGDIRFLMDDLQELKPTIFCGVPRVYDRIYTGKFQS</sequence>
<evidence type="ECO:0000313" key="4">
    <source>
        <dbReference type="Proteomes" id="UP000237105"/>
    </source>
</evidence>
<name>A0A2P5DUG1_PARAD</name>
<dbReference type="GO" id="GO:0010025">
    <property type="term" value="P:wax biosynthetic process"/>
    <property type="evidence" value="ECO:0007669"/>
    <property type="project" value="TreeGrafter"/>
</dbReference>
<dbReference type="STRING" id="3476.A0A2P5DUG1"/>
<dbReference type="GO" id="GO:0010143">
    <property type="term" value="P:cutin biosynthetic process"/>
    <property type="evidence" value="ECO:0007669"/>
    <property type="project" value="TreeGrafter"/>
</dbReference>